<accession>A0ACD5ANT9</accession>
<organism evidence="1 2">
    <name type="scientific">Streptomyces citrinus</name>
    <dbReference type="NCBI Taxonomy" id="3118173"/>
    <lineage>
        <taxon>Bacteria</taxon>
        <taxon>Bacillati</taxon>
        <taxon>Actinomycetota</taxon>
        <taxon>Actinomycetes</taxon>
        <taxon>Kitasatosporales</taxon>
        <taxon>Streptomycetaceae</taxon>
        <taxon>Streptomyces</taxon>
    </lineage>
</organism>
<reference evidence="1" key="1">
    <citation type="journal article" date="2025" name="Int. J. Syst. Evol. Microbiol.">
        <title>Streptomyces citrinus sp. nov., with yellow diffusible pigment.</title>
        <authorList>
            <person name="He Y."/>
            <person name="Yang E."/>
            <person name="Xu J."/>
            <person name="Sun Y."/>
            <person name="Sun L."/>
        </authorList>
    </citation>
    <scope>NUCLEOTIDE SEQUENCE</scope>
    <source>
        <strain evidence="1">Q6</strain>
    </source>
</reference>
<name>A0ACD5ANT9_9ACTN</name>
<protein>
    <submittedName>
        <fullName evidence="1">Uncharacterized protein</fullName>
    </submittedName>
</protein>
<keyword evidence="2" id="KW-1185">Reference proteome</keyword>
<dbReference type="EMBL" id="CP146022">
    <property type="protein sequence ID" value="WWQ68882.1"/>
    <property type="molecule type" value="Genomic_DNA"/>
</dbReference>
<proteinExistence type="predicted"/>
<sequence length="119" mass="12771">MASPVELDPDSFTRTEYPRADVPGGGPFMFFEAALGEEDIEGMAKLDPEGVAVQSCTAHRAAEFVQWLRAAVVPQGTAISFNTEWGMESDLPDAVVPTASEADLVQLFLNNIAQIDGLN</sequence>
<dbReference type="Proteomes" id="UP001432251">
    <property type="component" value="Chromosome"/>
</dbReference>
<evidence type="ECO:0000313" key="2">
    <source>
        <dbReference type="Proteomes" id="UP001432251"/>
    </source>
</evidence>
<gene>
    <name evidence="1" type="ORF">V2W30_04890</name>
</gene>
<evidence type="ECO:0000313" key="1">
    <source>
        <dbReference type="EMBL" id="WWQ68882.1"/>
    </source>
</evidence>